<sequence length="302" mass="31292">MTQPPVPGSAARGAIDLTGLSDGSAPSGAPVAGGTDQIHIKATDASFPETLNRSVRVPAVLVVVSSRVPESVVYLGEVVEVATALRGRIQVVSLDIDANPGMLRALQVQSVPMTLGLLQGQVLPLFAGVAAKEQLRGVLDQVLELAVQQGVTGRLELAGPAAEETLPPLHQAAFDAIERGDLDAAAAAYDQALAADPKDHDAEIGRAQVALLQRTAGADPTAARAAAADNPDDVAAQTLVADLDLLGGHVEDAFGRLIDLVKRTSGEERAAARDHLVQLFAVVGNQDERVKRGRTALMSALF</sequence>
<dbReference type="InterPro" id="IPR011990">
    <property type="entry name" value="TPR-like_helical_dom_sf"/>
</dbReference>
<dbReference type="SUPFAM" id="SSF48452">
    <property type="entry name" value="TPR-like"/>
    <property type="match status" value="1"/>
</dbReference>
<evidence type="ECO:0000313" key="2">
    <source>
        <dbReference type="Proteomes" id="UP000035763"/>
    </source>
</evidence>
<dbReference type="Gene3D" id="3.40.30.10">
    <property type="entry name" value="Glutaredoxin"/>
    <property type="match status" value="1"/>
</dbReference>
<reference evidence="1 2" key="1">
    <citation type="journal article" date="2013" name="ISME J.">
        <title>A metabolic model for members of the genus Tetrasphaera involved in enhanced biological phosphorus removal.</title>
        <authorList>
            <person name="Kristiansen R."/>
            <person name="Nguyen H.T.T."/>
            <person name="Saunders A.M."/>
            <person name="Nielsen J.L."/>
            <person name="Wimmer R."/>
            <person name="Le V.Q."/>
            <person name="McIlroy S.J."/>
            <person name="Petrovski S."/>
            <person name="Seviour R.J."/>
            <person name="Calteau A."/>
            <person name="Nielsen K.L."/>
            <person name="Nielsen P.H."/>
        </authorList>
    </citation>
    <scope>NUCLEOTIDE SEQUENCE [LARGE SCALE GENOMIC DNA]</scope>
    <source>
        <strain evidence="1 2">Ben110</strain>
    </source>
</reference>
<dbReference type="OrthoDB" id="5181746at2"/>
<dbReference type="Proteomes" id="UP000035763">
    <property type="component" value="Unassembled WGS sequence"/>
</dbReference>
<accession>W6JU62</accession>
<protein>
    <submittedName>
        <fullName evidence="1">Putative thioredoxin</fullName>
    </submittedName>
</protein>
<keyword evidence="2" id="KW-1185">Reference proteome</keyword>
<dbReference type="RefSeq" id="WP_048697756.1">
    <property type="nucleotide sequence ID" value="NZ_HG764815.1"/>
</dbReference>
<proteinExistence type="predicted"/>
<dbReference type="EMBL" id="CAJA01000074">
    <property type="protein sequence ID" value="CCH72422.1"/>
    <property type="molecule type" value="Genomic_DNA"/>
</dbReference>
<dbReference type="Pfam" id="PF14561">
    <property type="entry name" value="TPR_20"/>
    <property type="match status" value="1"/>
</dbReference>
<dbReference type="SUPFAM" id="SSF52833">
    <property type="entry name" value="Thioredoxin-like"/>
    <property type="match status" value="1"/>
</dbReference>
<organism evidence="1 2">
    <name type="scientific">Nostocoides australiense Ben110</name>
    <dbReference type="NCBI Taxonomy" id="1193182"/>
    <lineage>
        <taxon>Bacteria</taxon>
        <taxon>Bacillati</taxon>
        <taxon>Actinomycetota</taxon>
        <taxon>Actinomycetes</taxon>
        <taxon>Micrococcales</taxon>
        <taxon>Intrasporangiaceae</taxon>
        <taxon>Nostocoides</taxon>
    </lineage>
</organism>
<dbReference type="Gene3D" id="1.25.40.10">
    <property type="entry name" value="Tetratricopeptide repeat domain"/>
    <property type="match status" value="1"/>
</dbReference>
<dbReference type="AlphaFoldDB" id="W6JU62"/>
<evidence type="ECO:0000313" key="1">
    <source>
        <dbReference type="EMBL" id="CCH72422.1"/>
    </source>
</evidence>
<comment type="caution">
    <text evidence="1">The sequence shown here is derived from an EMBL/GenBank/DDBJ whole genome shotgun (WGS) entry which is preliminary data.</text>
</comment>
<gene>
    <name evidence="1" type="ORF">BN11_1650006</name>
</gene>
<name>W6JU62_9MICO</name>
<dbReference type="STRING" id="1193182.BN11_1650006"/>
<dbReference type="InterPro" id="IPR036249">
    <property type="entry name" value="Thioredoxin-like_sf"/>
</dbReference>